<dbReference type="Pfam" id="PF05831">
    <property type="entry name" value="GAGE"/>
    <property type="match status" value="1"/>
</dbReference>
<dbReference type="InterPro" id="IPR031320">
    <property type="entry name" value="GAGE"/>
</dbReference>
<evidence type="ECO:0000313" key="4">
    <source>
        <dbReference type="Ensembl" id="ENSRBIP00000035150.1"/>
    </source>
</evidence>
<dbReference type="SMART" id="SM01379">
    <property type="entry name" value="GAGE"/>
    <property type="match status" value="1"/>
</dbReference>
<reference evidence="4" key="2">
    <citation type="submission" date="2025-08" db="UniProtKB">
        <authorList>
            <consortium name="Ensembl"/>
        </authorList>
    </citation>
    <scope>IDENTIFICATION</scope>
</reference>
<dbReference type="AlphaFoldDB" id="A0A2K6MHA3"/>
<proteinExistence type="inferred from homology"/>
<evidence type="ECO:0000256" key="1">
    <source>
        <dbReference type="ARBA" id="ARBA00007043"/>
    </source>
</evidence>
<feature type="compositionally biased region" description="Basic and acidic residues" evidence="2">
    <location>
        <begin position="59"/>
        <end position="68"/>
    </location>
</feature>
<organism evidence="4 5">
    <name type="scientific">Rhinopithecus bieti</name>
    <name type="common">Black snub-nosed monkey</name>
    <name type="synonym">Pygathrix bieti</name>
    <dbReference type="NCBI Taxonomy" id="61621"/>
    <lineage>
        <taxon>Eukaryota</taxon>
        <taxon>Metazoa</taxon>
        <taxon>Chordata</taxon>
        <taxon>Craniata</taxon>
        <taxon>Vertebrata</taxon>
        <taxon>Euteleostomi</taxon>
        <taxon>Mammalia</taxon>
        <taxon>Eutheria</taxon>
        <taxon>Euarchontoglires</taxon>
        <taxon>Primates</taxon>
        <taxon>Haplorrhini</taxon>
        <taxon>Catarrhini</taxon>
        <taxon>Cercopithecidae</taxon>
        <taxon>Colobinae</taxon>
        <taxon>Rhinopithecus</taxon>
    </lineage>
</organism>
<feature type="domain" description="GAGE" evidence="3">
    <location>
        <begin position="1"/>
        <end position="68"/>
    </location>
</feature>
<reference evidence="4" key="3">
    <citation type="submission" date="2025-09" db="UniProtKB">
        <authorList>
            <consortium name="Ensembl"/>
        </authorList>
    </citation>
    <scope>IDENTIFICATION</scope>
</reference>
<dbReference type="Proteomes" id="UP000233180">
    <property type="component" value="Unassembled WGS sequence"/>
</dbReference>
<feature type="region of interest" description="Disordered" evidence="2">
    <location>
        <begin position="1"/>
        <end position="68"/>
    </location>
</feature>
<dbReference type="InterPro" id="IPR008625">
    <property type="entry name" value="GAGE_fam"/>
</dbReference>
<evidence type="ECO:0000313" key="5">
    <source>
        <dbReference type="Proteomes" id="UP000233180"/>
    </source>
</evidence>
<dbReference type="GeneTree" id="ENSGT00940000153097"/>
<sequence>VNWRGRSTYRPRPRRNVEPPEIIGPMLSEQFSDEEGEPPKPEEGEPANQSQDPAPAQEGEDKGASAAQ</sequence>
<protein>
    <recommendedName>
        <fullName evidence="3">GAGE domain-containing protein</fullName>
    </recommendedName>
</protein>
<evidence type="ECO:0000259" key="3">
    <source>
        <dbReference type="SMART" id="SM01379"/>
    </source>
</evidence>
<dbReference type="PANTHER" id="PTHR14047">
    <property type="entry name" value="P ANTIGEN FAMILY MEMBER 5-RELATED"/>
    <property type="match status" value="1"/>
</dbReference>
<dbReference type="OMA" id="MHPLEPS"/>
<keyword evidence="5" id="KW-1185">Reference proteome</keyword>
<dbReference type="Ensembl" id="ENSRBIT00000059142.1">
    <property type="protein sequence ID" value="ENSRBIP00000035150.1"/>
    <property type="gene ID" value="ENSRBIG00000041245.1"/>
</dbReference>
<comment type="similarity">
    <text evidence="1">Belongs to the GAGE family.</text>
</comment>
<accession>A0A2K6MHA3</accession>
<name>A0A2K6MHA3_RHIBE</name>
<dbReference type="PANTHER" id="PTHR14047:SF30">
    <property type="entry name" value="G ANTIGEN 1-RELATED"/>
    <property type="match status" value="1"/>
</dbReference>
<reference evidence="4 5" key="1">
    <citation type="submission" date="2016-06" db="EMBL/GenBank/DDBJ databases">
        <title>Genome of Rhinopithecus bieti.</title>
        <authorList>
            <person name="Wu"/>
            <person name="C.-I. and Zhang"/>
            <person name="Y."/>
        </authorList>
    </citation>
    <scope>NUCLEOTIDE SEQUENCE</scope>
</reference>
<evidence type="ECO:0000256" key="2">
    <source>
        <dbReference type="SAM" id="MobiDB-lite"/>
    </source>
</evidence>